<comment type="caution">
    <text evidence="3">The sequence shown here is derived from an EMBL/GenBank/DDBJ whole genome shotgun (WGS) entry which is preliminary data.</text>
</comment>
<keyword evidence="4" id="KW-1185">Reference proteome</keyword>
<dbReference type="InterPro" id="IPR001119">
    <property type="entry name" value="SLH_dom"/>
</dbReference>
<evidence type="ECO:0000256" key="1">
    <source>
        <dbReference type="SAM" id="SignalP"/>
    </source>
</evidence>
<feature type="chain" id="PRO_5046736542" description="SLH domain-containing protein" evidence="1">
    <location>
        <begin position="27"/>
        <end position="787"/>
    </location>
</feature>
<feature type="signal peptide" evidence="1">
    <location>
        <begin position="1"/>
        <end position="26"/>
    </location>
</feature>
<gene>
    <name evidence="3" type="ORF">MU1_44410</name>
</gene>
<keyword evidence="1" id="KW-0732">Signal</keyword>
<feature type="domain" description="SLH" evidence="2">
    <location>
        <begin position="659"/>
        <end position="721"/>
    </location>
</feature>
<evidence type="ECO:0000259" key="2">
    <source>
        <dbReference type="PROSITE" id="PS51272"/>
    </source>
</evidence>
<dbReference type="EMBL" id="BSSQ01000017">
    <property type="protein sequence ID" value="GLX70095.1"/>
    <property type="molecule type" value="Genomic_DNA"/>
</dbReference>
<dbReference type="Pfam" id="PF00395">
    <property type="entry name" value="SLH"/>
    <property type="match status" value="3"/>
</dbReference>
<dbReference type="RefSeq" id="WP_284240868.1">
    <property type="nucleotide sequence ID" value="NZ_BSSQ01000017.1"/>
</dbReference>
<dbReference type="InterPro" id="IPR032599">
    <property type="entry name" value="YcdB/YcdC_rep_domain"/>
</dbReference>
<dbReference type="PROSITE" id="PS51272">
    <property type="entry name" value="SLH"/>
    <property type="match status" value="2"/>
</dbReference>
<name>A0ABQ6GHV9_9BACL</name>
<protein>
    <recommendedName>
        <fullName evidence="2">SLH domain-containing protein</fullName>
    </recommendedName>
</protein>
<evidence type="ECO:0000313" key="4">
    <source>
        <dbReference type="Proteomes" id="UP001157114"/>
    </source>
</evidence>
<reference evidence="3 4" key="1">
    <citation type="submission" date="2023-03" db="EMBL/GenBank/DDBJ databases">
        <title>Draft genome sequence of the bacteria which degrade cell wall of Tricholomamatutake.</title>
        <authorList>
            <person name="Konishi Y."/>
            <person name="Fukuta Y."/>
            <person name="Shirasaka N."/>
        </authorList>
    </citation>
    <scope>NUCLEOTIDE SEQUENCE [LARGE SCALE GENOMIC DNA]</scope>
    <source>
        <strain evidence="4">mu1</strain>
    </source>
</reference>
<dbReference type="Proteomes" id="UP001157114">
    <property type="component" value="Unassembled WGS sequence"/>
</dbReference>
<evidence type="ECO:0000313" key="3">
    <source>
        <dbReference type="EMBL" id="GLX70095.1"/>
    </source>
</evidence>
<organism evidence="3 4">
    <name type="scientific">Paenibacillus glycanilyticus</name>
    <dbReference type="NCBI Taxonomy" id="126569"/>
    <lineage>
        <taxon>Bacteria</taxon>
        <taxon>Bacillati</taxon>
        <taxon>Bacillota</taxon>
        <taxon>Bacilli</taxon>
        <taxon>Bacillales</taxon>
        <taxon>Paenibacillaceae</taxon>
        <taxon>Paenibacillus</taxon>
    </lineage>
</organism>
<dbReference type="Pfam" id="PF16244">
    <property type="entry name" value="DUF4901"/>
    <property type="match status" value="2"/>
</dbReference>
<sequence length="787" mass="86746">MVKNHRKKLAVLAATVMLTSSLPAAAFAESATTPAVSAVSATGDAAASGGSAEVPVDVKVSKEKAESLARQLVSIPKEYKLQGASLSADMLAGGKRSAWSLDFVYKVNNKTKGSIYVGLNADNGQLLNYSTYLDNPNAKPTYPLKVEREAAQKIAYAFLSNVAPTYKDQVKFNPEYGAQQLPPLTGEVRHTLRFDRIVNDIPYVDNYIQLDVDSEGHVLSYSLQWDDTITFPKAEAKLTADEAKKNLIEQAKPELKYIIPYNGQGPRKPVLSYDMGAFAIDAVTGKEVQNGYINPDMVSETPLADKPLGEAPAAVNLTEEQAKKAVLAAFPLPANAVFNSSSYYENTDDSTGETTANWRLDWELKNGKDSVGSASASINSRTGVISSFYSYQYNGQAVNAKPAVSYEQAEAKAVEAVKKQLPWIADELYLVKRDKSQYDPDKVQYIDSYYFNFVHKINGATAEYDNVNVSIDANTGELRNYDASINPYKYPATSPKVITPAQAIDKWMTYYRTELTYYLVPNYVYQGQPIPVEKYRTLLAAGELKASELDTNTTAQLIYRLVPRQLDESIFLDAQSGDWKSRESGDVTQLEKPKATDIDGHWAQRQLELMVAYKALDVKDGKVRPNEIVTRGELIKMLVLAMNSGRSPILYEGAADTATSASFDDVGSKNQYYVYVESALQQNLIDIGDGSFNPDGKVDREEMAELIVRALGYNSLAGYENLFNINFKDAGKMDKKGQAAIVVGLKIMTLQNGNFLPAKQVSRAEASVAFFRFLQTRAELQEAPLRN</sequence>
<accession>A0ABQ6GHV9</accession>
<proteinExistence type="predicted"/>
<feature type="domain" description="SLH" evidence="2">
    <location>
        <begin position="590"/>
        <end position="652"/>
    </location>
</feature>